<sequence length="55" mass="6197">MPEITQSPVTPSPEEVCIVIDGGTDEIMHRRSRRSDNARQPLQLALLPMKISLLR</sequence>
<keyword evidence="2" id="KW-1185">Reference proteome</keyword>
<name>A0AA88A858_FICCA</name>
<gene>
    <name evidence="1" type="ORF">TIFTF001_016793</name>
</gene>
<dbReference type="AlphaFoldDB" id="A0AA88A858"/>
<dbReference type="EMBL" id="BTGU01000026">
    <property type="protein sequence ID" value="GMN47614.1"/>
    <property type="molecule type" value="Genomic_DNA"/>
</dbReference>
<proteinExistence type="predicted"/>
<protein>
    <submittedName>
        <fullName evidence="1">Uncharacterized protein</fullName>
    </submittedName>
</protein>
<comment type="caution">
    <text evidence="1">The sequence shown here is derived from an EMBL/GenBank/DDBJ whole genome shotgun (WGS) entry which is preliminary data.</text>
</comment>
<dbReference type="Proteomes" id="UP001187192">
    <property type="component" value="Unassembled WGS sequence"/>
</dbReference>
<accession>A0AA88A858</accession>
<reference evidence="1" key="1">
    <citation type="submission" date="2023-07" db="EMBL/GenBank/DDBJ databases">
        <title>draft genome sequence of fig (Ficus carica).</title>
        <authorList>
            <person name="Takahashi T."/>
            <person name="Nishimura K."/>
        </authorList>
    </citation>
    <scope>NUCLEOTIDE SEQUENCE</scope>
</reference>
<organism evidence="1 2">
    <name type="scientific">Ficus carica</name>
    <name type="common">Common fig</name>
    <dbReference type="NCBI Taxonomy" id="3494"/>
    <lineage>
        <taxon>Eukaryota</taxon>
        <taxon>Viridiplantae</taxon>
        <taxon>Streptophyta</taxon>
        <taxon>Embryophyta</taxon>
        <taxon>Tracheophyta</taxon>
        <taxon>Spermatophyta</taxon>
        <taxon>Magnoliopsida</taxon>
        <taxon>eudicotyledons</taxon>
        <taxon>Gunneridae</taxon>
        <taxon>Pentapetalae</taxon>
        <taxon>rosids</taxon>
        <taxon>fabids</taxon>
        <taxon>Rosales</taxon>
        <taxon>Moraceae</taxon>
        <taxon>Ficeae</taxon>
        <taxon>Ficus</taxon>
    </lineage>
</organism>
<evidence type="ECO:0000313" key="1">
    <source>
        <dbReference type="EMBL" id="GMN47614.1"/>
    </source>
</evidence>
<evidence type="ECO:0000313" key="2">
    <source>
        <dbReference type="Proteomes" id="UP001187192"/>
    </source>
</evidence>